<dbReference type="SUPFAM" id="SSF55961">
    <property type="entry name" value="Bet v1-like"/>
    <property type="match status" value="1"/>
</dbReference>
<dbReference type="Pfam" id="PF08327">
    <property type="entry name" value="AHSA1"/>
    <property type="match status" value="1"/>
</dbReference>
<comment type="similarity">
    <text evidence="1">Belongs to the AHA1 family.</text>
</comment>
<protein>
    <recommendedName>
        <fullName evidence="2">Activator of Hsp90 ATPase homologue 1/2-like C-terminal domain-containing protein</fullName>
    </recommendedName>
</protein>
<evidence type="ECO:0000256" key="1">
    <source>
        <dbReference type="ARBA" id="ARBA00006817"/>
    </source>
</evidence>
<dbReference type="AlphaFoldDB" id="A0A7D9H3I4"/>
<name>A0A7D9H3I4_9GAMM</name>
<accession>A0A7D9H3I4</accession>
<dbReference type="InterPro" id="IPR013538">
    <property type="entry name" value="ASHA1/2-like_C"/>
</dbReference>
<evidence type="ECO:0000313" key="3">
    <source>
        <dbReference type="EMBL" id="VUX55477.1"/>
    </source>
</evidence>
<proteinExistence type="inferred from homology"/>
<sequence>MLASPSVVYRAWTEQFDQWFAEPGTLLMKADVNVPFFFETHFEGQRHPHYGRFLKLVPDQLLELTWVTGIPGTQGAETVITVELSPHDGGTQLKLTHAGFPDEDTRNGHEEAWPEGLAHLDHCMVKQAS</sequence>
<feature type="domain" description="Activator of Hsp90 ATPase homologue 1/2-like C-terminal" evidence="2">
    <location>
        <begin position="3"/>
        <end position="123"/>
    </location>
</feature>
<dbReference type="EMBL" id="LR633967">
    <property type="protein sequence ID" value="VUX55477.1"/>
    <property type="molecule type" value="Genomic_DNA"/>
</dbReference>
<gene>
    <name evidence="3" type="ORF">JTBM06_V1_30037</name>
</gene>
<dbReference type="InterPro" id="IPR023393">
    <property type="entry name" value="START-like_dom_sf"/>
</dbReference>
<reference evidence="3" key="1">
    <citation type="submission" date="2019-07" db="EMBL/GenBank/DDBJ databases">
        <authorList>
            <person name="Weber M."/>
            <person name="Kostadinov I."/>
            <person name="Kostadinov D I."/>
        </authorList>
    </citation>
    <scope>NUCLEOTIDE SEQUENCE</scope>
    <source>
        <strain evidence="3">Gfbio:sag-sample-m06:053724c1-46a9-4a36-b237-ea2bf867836b</strain>
    </source>
</reference>
<dbReference type="CDD" id="cd07814">
    <property type="entry name" value="SRPBCC_CalC_Aha1-like"/>
    <property type="match status" value="1"/>
</dbReference>
<organism evidence="3">
    <name type="scientific">uncultured Woeseiaceae bacterium</name>
    <dbReference type="NCBI Taxonomy" id="1983305"/>
    <lineage>
        <taxon>Bacteria</taxon>
        <taxon>Pseudomonadati</taxon>
        <taxon>Pseudomonadota</taxon>
        <taxon>Gammaproteobacteria</taxon>
        <taxon>Woeseiales</taxon>
        <taxon>Woeseiaceae</taxon>
        <taxon>environmental samples</taxon>
    </lineage>
</organism>
<dbReference type="Gene3D" id="3.30.530.20">
    <property type="match status" value="1"/>
</dbReference>
<evidence type="ECO:0000259" key="2">
    <source>
        <dbReference type="Pfam" id="PF08327"/>
    </source>
</evidence>